<dbReference type="EMBL" id="JAMPKX010000002">
    <property type="protein sequence ID" value="MEP0946714.1"/>
    <property type="molecule type" value="Genomic_DNA"/>
</dbReference>
<dbReference type="InterPro" id="IPR000101">
    <property type="entry name" value="GGT_peptidase"/>
</dbReference>
<keyword evidence="9" id="KW-0317">Glutathione biosynthesis</keyword>
<dbReference type="Gene3D" id="1.10.246.130">
    <property type="match status" value="1"/>
</dbReference>
<evidence type="ECO:0000256" key="1">
    <source>
        <dbReference type="ARBA" id="ARBA00001049"/>
    </source>
</evidence>
<dbReference type="GO" id="GO:0103068">
    <property type="term" value="F:leukotriene C4 gamma-glutamyl transferase activity"/>
    <property type="evidence" value="ECO:0007669"/>
    <property type="project" value="UniProtKB-EC"/>
</dbReference>
<dbReference type="Proteomes" id="UP001482513">
    <property type="component" value="Unassembled WGS sequence"/>
</dbReference>
<comment type="PTM">
    <text evidence="9">Cleaved by autocatalysis into a large and a small subunit.</text>
</comment>
<comment type="caution">
    <text evidence="10">The sequence shown here is derived from an EMBL/GenBank/DDBJ whole genome shotgun (WGS) entry which is preliminary data.</text>
</comment>
<comment type="catalytic activity">
    <reaction evidence="8 9">
        <text>an N-terminal (5-L-glutamyl)-[peptide] + an alpha-amino acid = 5-L-glutamyl amino acid + an N-terminal L-alpha-aminoacyl-[peptide]</text>
        <dbReference type="Rhea" id="RHEA:23904"/>
        <dbReference type="Rhea" id="RHEA-COMP:9780"/>
        <dbReference type="Rhea" id="RHEA-COMP:9795"/>
        <dbReference type="ChEBI" id="CHEBI:77644"/>
        <dbReference type="ChEBI" id="CHEBI:78597"/>
        <dbReference type="ChEBI" id="CHEBI:78599"/>
        <dbReference type="ChEBI" id="CHEBI:78608"/>
        <dbReference type="EC" id="2.3.2.2"/>
    </reaction>
</comment>
<dbReference type="RefSeq" id="WP_190696626.1">
    <property type="nucleotide sequence ID" value="NZ_JAMPKX010000002.1"/>
</dbReference>
<dbReference type="PANTHER" id="PTHR43199">
    <property type="entry name" value="GLUTATHIONE HYDROLASE"/>
    <property type="match status" value="1"/>
</dbReference>
<evidence type="ECO:0000313" key="11">
    <source>
        <dbReference type="Proteomes" id="UP001482513"/>
    </source>
</evidence>
<evidence type="ECO:0000256" key="6">
    <source>
        <dbReference type="ARBA" id="ARBA00023145"/>
    </source>
</evidence>
<evidence type="ECO:0000256" key="8">
    <source>
        <dbReference type="ARBA" id="ARBA00047417"/>
    </source>
</evidence>
<evidence type="ECO:0000256" key="3">
    <source>
        <dbReference type="ARBA" id="ARBA00009381"/>
    </source>
</evidence>
<keyword evidence="11" id="KW-1185">Reference proteome</keyword>
<comment type="subunit">
    <text evidence="9">This enzyme consists of two polypeptide chains, which are synthesized in precursor form from a single polypeptide.</text>
</comment>
<sequence>MSIPPKTNRGAVAAGHALTAEAGAEMLRQGGNAFDAAIAAAFTACVVESSLTSLAGGGFLLTHTAAGENRLFDFFCQTPRSRETGRSPDFYPIHANFGDTIQEFHIGLGSIAVPGAIAGLLHVHQKLGRLPLQQIVAPAQHWATQGTAVEPFRAGCFQILGSILTATAEARAIYAPGGTLLTAGDRFYLSDFAAFLDDLVQQGADLFYRGDLAHAIAQNCQAHGGYLSLEDLQTYQVVEREPLAVPYGSATLLTNPPPSSGGTLIAFALHLLAQSSPALTAHGSPRHVAILREVMGLTNLARQKGYDDHLYRSEIAQEFLGVTHLTPYLEQFQAVLNRGGSKWGSTTHISAIDGEGNAASLTTSNGEGSAYVIPGTGIMMNNMLGEEDLNPQGFHQWPTNQRMSSMMAPSLVLQDGKPRLVLGSGGSNRIRTAILQVVSNVLDFGMDIEAAVSAPRLHWERGALHLEPGYEQAAIAAQAITGNDVCTWWQAPSMFFGGVHAVAVDADGTLSGVGDGRRGGAWVVVDG</sequence>
<evidence type="ECO:0000256" key="2">
    <source>
        <dbReference type="ARBA" id="ARBA00001089"/>
    </source>
</evidence>
<dbReference type="EC" id="3.4.19.13" evidence="9"/>
<evidence type="ECO:0000313" key="10">
    <source>
        <dbReference type="EMBL" id="MEP0946714.1"/>
    </source>
</evidence>
<dbReference type="Gene3D" id="3.60.20.40">
    <property type="match status" value="1"/>
</dbReference>
<dbReference type="InterPro" id="IPR051792">
    <property type="entry name" value="GGT_bact"/>
</dbReference>
<keyword evidence="6 9" id="KW-0865">Zymogen</keyword>
<dbReference type="InterPro" id="IPR043138">
    <property type="entry name" value="GGT_lsub"/>
</dbReference>
<comment type="pathway">
    <text evidence="9">Sulfur metabolism; glutathione metabolism.</text>
</comment>
<dbReference type="SUPFAM" id="SSF56235">
    <property type="entry name" value="N-terminal nucleophile aminohydrolases (Ntn hydrolases)"/>
    <property type="match status" value="1"/>
</dbReference>
<keyword evidence="5 9" id="KW-0378">Hydrolase</keyword>
<evidence type="ECO:0000256" key="9">
    <source>
        <dbReference type="RuleBase" id="RU368036"/>
    </source>
</evidence>
<reference evidence="10 11" key="1">
    <citation type="submission" date="2022-04" db="EMBL/GenBank/DDBJ databases">
        <title>Positive selection, recombination, and allopatry shape intraspecific diversity of widespread and dominant cyanobacteria.</title>
        <authorList>
            <person name="Wei J."/>
            <person name="Shu W."/>
            <person name="Hu C."/>
        </authorList>
    </citation>
    <scope>NUCLEOTIDE SEQUENCE [LARGE SCALE GENOMIC DNA]</scope>
    <source>
        <strain evidence="10 11">DQ-A4</strain>
    </source>
</reference>
<dbReference type="PANTHER" id="PTHR43199:SF1">
    <property type="entry name" value="GLUTATHIONE HYDROLASE PROENZYME"/>
    <property type="match status" value="1"/>
</dbReference>
<evidence type="ECO:0000256" key="4">
    <source>
        <dbReference type="ARBA" id="ARBA00022679"/>
    </source>
</evidence>
<organism evidence="10 11">
    <name type="scientific">Leptolyngbya subtilissima DQ-A4</name>
    <dbReference type="NCBI Taxonomy" id="2933933"/>
    <lineage>
        <taxon>Bacteria</taxon>
        <taxon>Bacillati</taxon>
        <taxon>Cyanobacteriota</taxon>
        <taxon>Cyanophyceae</taxon>
        <taxon>Leptolyngbyales</taxon>
        <taxon>Leptolyngbyaceae</taxon>
        <taxon>Leptolyngbya group</taxon>
        <taxon>Leptolyngbya</taxon>
    </lineage>
</organism>
<dbReference type="NCBIfam" id="TIGR00066">
    <property type="entry name" value="g_glut_trans"/>
    <property type="match status" value="1"/>
</dbReference>
<comment type="catalytic activity">
    <reaction evidence="1 9">
        <text>an S-substituted glutathione + H2O = an S-substituted L-cysteinylglycine + L-glutamate</text>
        <dbReference type="Rhea" id="RHEA:59468"/>
        <dbReference type="ChEBI" id="CHEBI:15377"/>
        <dbReference type="ChEBI" id="CHEBI:29985"/>
        <dbReference type="ChEBI" id="CHEBI:90779"/>
        <dbReference type="ChEBI" id="CHEBI:143103"/>
        <dbReference type="EC" id="3.4.19.13"/>
    </reaction>
</comment>
<dbReference type="Pfam" id="PF01019">
    <property type="entry name" value="G_glu_transpept"/>
    <property type="match status" value="1"/>
</dbReference>
<name>A0ABV0K212_9CYAN</name>
<comment type="catalytic activity">
    <reaction evidence="2 9">
        <text>glutathione + H2O = L-cysteinylglycine + L-glutamate</text>
        <dbReference type="Rhea" id="RHEA:28807"/>
        <dbReference type="ChEBI" id="CHEBI:15377"/>
        <dbReference type="ChEBI" id="CHEBI:29985"/>
        <dbReference type="ChEBI" id="CHEBI:57925"/>
        <dbReference type="ChEBI" id="CHEBI:61694"/>
        <dbReference type="EC" id="3.4.19.13"/>
    </reaction>
</comment>
<proteinExistence type="inferred from homology"/>
<dbReference type="InterPro" id="IPR043137">
    <property type="entry name" value="GGT_ssub_C"/>
</dbReference>
<gene>
    <name evidence="10" type="primary">ggt</name>
    <name evidence="10" type="ORF">NC992_07510</name>
</gene>
<accession>A0ABV0K212</accession>
<protein>
    <recommendedName>
        <fullName evidence="9">Glutathione hydrolase proenzyme</fullName>
        <ecNumber evidence="9">2.3.2.2</ecNumber>
        <ecNumber evidence="9">3.4.19.13</ecNumber>
    </recommendedName>
    <component>
        <recommendedName>
            <fullName evidence="9">Glutathione hydrolase large chain</fullName>
        </recommendedName>
    </component>
    <component>
        <recommendedName>
            <fullName evidence="9">Glutathione hydrolase small chain</fullName>
        </recommendedName>
    </component>
</protein>
<dbReference type="EC" id="2.3.2.2" evidence="9"/>
<evidence type="ECO:0000256" key="5">
    <source>
        <dbReference type="ARBA" id="ARBA00022801"/>
    </source>
</evidence>
<evidence type="ECO:0000256" key="7">
    <source>
        <dbReference type="ARBA" id="ARBA00023315"/>
    </source>
</evidence>
<comment type="similarity">
    <text evidence="3 9">Belongs to the gamma-glutamyltransferase family.</text>
</comment>
<keyword evidence="4 9" id="KW-0808">Transferase</keyword>
<dbReference type="InterPro" id="IPR029055">
    <property type="entry name" value="Ntn_hydrolases_N"/>
</dbReference>
<keyword evidence="7 9" id="KW-0012">Acyltransferase</keyword>
<dbReference type="PRINTS" id="PR01210">
    <property type="entry name" value="GGTRANSPTASE"/>
</dbReference>